<keyword evidence="4" id="KW-0233">DNA recombination</keyword>
<dbReference type="EMBL" id="JABDSR010000003">
    <property type="protein sequence ID" value="NMW84697.1"/>
    <property type="molecule type" value="Genomic_DNA"/>
</dbReference>
<dbReference type="GO" id="GO:0015074">
    <property type="term" value="P:DNA integration"/>
    <property type="evidence" value="ECO:0007669"/>
    <property type="project" value="UniProtKB-KW"/>
</dbReference>
<comment type="caution">
    <text evidence="8">The sequence shown here is derived from an EMBL/GenBank/DDBJ whole genome shotgun (WGS) entry which is preliminary data.</text>
</comment>
<evidence type="ECO:0000256" key="2">
    <source>
        <dbReference type="ARBA" id="ARBA00022908"/>
    </source>
</evidence>
<proteinExistence type="inferred from homology"/>
<keyword evidence="9" id="KW-1185">Reference proteome</keyword>
<dbReference type="InterPro" id="IPR004107">
    <property type="entry name" value="Integrase_SAM-like_N"/>
</dbReference>
<dbReference type="InterPro" id="IPR050090">
    <property type="entry name" value="Tyrosine_recombinase_XerCD"/>
</dbReference>
<dbReference type="GO" id="GO:0006310">
    <property type="term" value="P:DNA recombination"/>
    <property type="evidence" value="ECO:0007669"/>
    <property type="project" value="UniProtKB-KW"/>
</dbReference>
<dbReference type="PANTHER" id="PTHR30349:SF64">
    <property type="entry name" value="PROPHAGE INTEGRASE INTD-RELATED"/>
    <property type="match status" value="1"/>
</dbReference>
<reference evidence="8" key="1">
    <citation type="submission" date="2020-04" db="EMBL/GenBank/DDBJ databases">
        <title>Peptoniphilus sp. nov. isolated from swine feces.</title>
        <authorList>
            <person name="Ryu S.W."/>
        </authorList>
    </citation>
    <scope>NUCLEOTIDE SEQUENCE [LARGE SCALE GENOMIC DNA]</scope>
    <source>
        <strain evidence="8">AGMB00490</strain>
    </source>
</reference>
<dbReference type="InterPro" id="IPR010998">
    <property type="entry name" value="Integrase_recombinase_N"/>
</dbReference>
<keyword evidence="2" id="KW-0229">DNA integration</keyword>
<evidence type="ECO:0000256" key="1">
    <source>
        <dbReference type="ARBA" id="ARBA00008857"/>
    </source>
</evidence>
<evidence type="ECO:0000256" key="4">
    <source>
        <dbReference type="ARBA" id="ARBA00023172"/>
    </source>
</evidence>
<dbReference type="GO" id="GO:0003677">
    <property type="term" value="F:DNA binding"/>
    <property type="evidence" value="ECO:0007669"/>
    <property type="project" value="UniProtKB-UniRule"/>
</dbReference>
<dbReference type="InterPro" id="IPR002104">
    <property type="entry name" value="Integrase_catalytic"/>
</dbReference>
<dbReference type="Pfam" id="PF02899">
    <property type="entry name" value="Phage_int_SAM_1"/>
    <property type="match status" value="1"/>
</dbReference>
<accession>A0A848R614</accession>
<dbReference type="Gene3D" id="1.10.150.130">
    <property type="match status" value="1"/>
</dbReference>
<dbReference type="SUPFAM" id="SSF56349">
    <property type="entry name" value="DNA breaking-rejoining enzymes"/>
    <property type="match status" value="1"/>
</dbReference>
<protein>
    <submittedName>
        <fullName evidence="8">Tyrosine-type recombinase/integrase</fullName>
    </submittedName>
</protein>
<dbReference type="PANTHER" id="PTHR30349">
    <property type="entry name" value="PHAGE INTEGRASE-RELATED"/>
    <property type="match status" value="1"/>
</dbReference>
<sequence length="330" mass="38658">MANKEKIMNRYNHSLIQKLFEEMKDTCSKDTYKVYETPIRNFFFDFLDLDFVTVRDIKAVTTSQVNEWIYQLKQEGNKNSTVNRMVSSLFWFYKNLLQKDNPIVENNPFSTDMGANRLKASKVAKGVRISDEKLKEINTYFANDRSWIGERNYIMFLIFITTGMRKSEVRNIKIGDFYDYGEKFAVSFVGKGDKFNVAEIPQGIKHILHSFIVRSDWSYDLRGQYIFVADPKSNVAISGRQLNYIFDDAYKAVGLPSTLRIHDLRHTYITKSLEMGLDIYDVSKRVGHANIDTTRRYDHSFRIFNDNPAEDFFSQLTEKSQQNYPLLKIV</sequence>
<evidence type="ECO:0000256" key="5">
    <source>
        <dbReference type="PROSITE-ProRule" id="PRU01248"/>
    </source>
</evidence>
<dbReference type="AlphaFoldDB" id="A0A848R614"/>
<dbReference type="PROSITE" id="PS51898">
    <property type="entry name" value="TYR_RECOMBINASE"/>
    <property type="match status" value="1"/>
</dbReference>
<evidence type="ECO:0000256" key="3">
    <source>
        <dbReference type="ARBA" id="ARBA00023125"/>
    </source>
</evidence>
<name>A0A848R614_9FIRM</name>
<dbReference type="RefSeq" id="WP_169968418.1">
    <property type="nucleotide sequence ID" value="NZ_JABDSR010000003.1"/>
</dbReference>
<dbReference type="InterPro" id="IPR011010">
    <property type="entry name" value="DNA_brk_join_enz"/>
</dbReference>
<dbReference type="PROSITE" id="PS51900">
    <property type="entry name" value="CB"/>
    <property type="match status" value="1"/>
</dbReference>
<evidence type="ECO:0000313" key="8">
    <source>
        <dbReference type="EMBL" id="NMW84697.1"/>
    </source>
</evidence>
<organism evidence="8 9">
    <name type="scientific">Peptoniphilus faecalis</name>
    <dbReference type="NCBI Taxonomy" id="2731255"/>
    <lineage>
        <taxon>Bacteria</taxon>
        <taxon>Bacillati</taxon>
        <taxon>Bacillota</taxon>
        <taxon>Tissierellia</taxon>
        <taxon>Tissierellales</taxon>
        <taxon>Peptoniphilaceae</taxon>
        <taxon>Peptoniphilus</taxon>
    </lineage>
</organism>
<dbReference type="CDD" id="cd00397">
    <property type="entry name" value="DNA_BRE_C"/>
    <property type="match status" value="1"/>
</dbReference>
<dbReference type="Pfam" id="PF00589">
    <property type="entry name" value="Phage_integrase"/>
    <property type="match status" value="1"/>
</dbReference>
<gene>
    <name evidence="8" type="ORF">HKO22_02925</name>
</gene>
<feature type="domain" description="Core-binding (CB)" evidence="7">
    <location>
        <begin position="11"/>
        <end position="97"/>
    </location>
</feature>
<evidence type="ECO:0000313" key="9">
    <source>
        <dbReference type="Proteomes" id="UP000568273"/>
    </source>
</evidence>
<dbReference type="Gene3D" id="1.10.443.10">
    <property type="entry name" value="Intergrase catalytic core"/>
    <property type="match status" value="1"/>
</dbReference>
<feature type="domain" description="Tyr recombinase" evidence="6">
    <location>
        <begin position="124"/>
        <end position="310"/>
    </location>
</feature>
<evidence type="ECO:0000259" key="6">
    <source>
        <dbReference type="PROSITE" id="PS51898"/>
    </source>
</evidence>
<keyword evidence="3 5" id="KW-0238">DNA-binding</keyword>
<dbReference type="InterPro" id="IPR013762">
    <property type="entry name" value="Integrase-like_cat_sf"/>
</dbReference>
<dbReference type="Proteomes" id="UP000568273">
    <property type="component" value="Unassembled WGS sequence"/>
</dbReference>
<evidence type="ECO:0000259" key="7">
    <source>
        <dbReference type="PROSITE" id="PS51900"/>
    </source>
</evidence>
<comment type="similarity">
    <text evidence="1">Belongs to the 'phage' integrase family.</text>
</comment>
<dbReference type="InterPro" id="IPR044068">
    <property type="entry name" value="CB"/>
</dbReference>